<keyword evidence="2" id="KW-1185">Reference proteome</keyword>
<dbReference type="HOGENOM" id="CLU_072522_2_0_0"/>
<reference evidence="2" key="1">
    <citation type="submission" date="2009-09" db="EMBL/GenBank/DDBJ databases">
        <title>The complete chromosome of Sebaldella termitidis ATCC 33386.</title>
        <authorList>
            <consortium name="US DOE Joint Genome Institute (JGI-PGF)"/>
            <person name="Lucas S."/>
            <person name="Copeland A."/>
            <person name="Lapidus A."/>
            <person name="Glavina del Rio T."/>
            <person name="Dalin E."/>
            <person name="Tice H."/>
            <person name="Bruce D."/>
            <person name="Goodwin L."/>
            <person name="Pitluck S."/>
            <person name="Kyrpides N."/>
            <person name="Mavromatis K."/>
            <person name="Ivanova N."/>
            <person name="Mikhailova N."/>
            <person name="Sims D."/>
            <person name="Meincke L."/>
            <person name="Brettin T."/>
            <person name="Detter J.C."/>
            <person name="Han C."/>
            <person name="Larimer F."/>
            <person name="Land M."/>
            <person name="Hauser L."/>
            <person name="Markowitz V."/>
            <person name="Cheng J.F."/>
            <person name="Hugenholtz P."/>
            <person name="Woyke T."/>
            <person name="Wu D."/>
            <person name="Eisen J.A."/>
        </authorList>
    </citation>
    <scope>NUCLEOTIDE SEQUENCE [LARGE SCALE GENOMIC DNA]</scope>
    <source>
        <strain evidence="2">ATCC 33386 / NCTC 11300</strain>
    </source>
</reference>
<dbReference type="RefSeq" id="WP_012861977.1">
    <property type="nucleotide sequence ID" value="NC_013517.1"/>
</dbReference>
<evidence type="ECO:0000313" key="2">
    <source>
        <dbReference type="Proteomes" id="UP000000845"/>
    </source>
</evidence>
<organism evidence="1 2">
    <name type="scientific">Sebaldella termitidis (strain ATCC 33386 / NCTC 11300)</name>
    <dbReference type="NCBI Taxonomy" id="526218"/>
    <lineage>
        <taxon>Bacteria</taxon>
        <taxon>Fusobacteriati</taxon>
        <taxon>Fusobacteriota</taxon>
        <taxon>Fusobacteriia</taxon>
        <taxon>Fusobacteriales</taxon>
        <taxon>Leptotrichiaceae</taxon>
        <taxon>Sebaldella</taxon>
    </lineage>
</organism>
<evidence type="ECO:0008006" key="3">
    <source>
        <dbReference type="Google" id="ProtNLM"/>
    </source>
</evidence>
<dbReference type="STRING" id="526218.Sterm_2530"/>
<evidence type="ECO:0000313" key="1">
    <source>
        <dbReference type="EMBL" id="ACZ09383.1"/>
    </source>
</evidence>
<sequence length="246" mass="28778">MENPNYYGILPASVRYDKNLKPMEKILYVELTALSTKNGYCNAQNSYFAKLYEVHKNTAGSWINKLEKLGYINSKLIYAKDKEGKTTKQVIERRIYIISNPINGKIDSYQSKECEPVNKNIDTPINEKTEEINNNTSNEYYKNNSNKEKKYDYRRHSQNENIQTKEIESIWKEKNLKNFEYSPIEEINKAIKKFGIGKVIHAIDQISKSSYWKNKIGIGSFFNPNDGFRMIKNTLNGDYSDFKEQL</sequence>
<dbReference type="Pfam" id="PF13730">
    <property type="entry name" value="HTH_36"/>
    <property type="match status" value="1"/>
</dbReference>
<reference evidence="1 2" key="2">
    <citation type="journal article" date="2010" name="Stand. Genomic Sci.">
        <title>Complete genome sequence of Sebaldella termitidis type strain (NCTC 11300).</title>
        <authorList>
            <person name="Harmon-Smith M."/>
            <person name="Celia L."/>
            <person name="Chertkov O."/>
            <person name="Lapidus A."/>
            <person name="Copeland A."/>
            <person name="Glavina Del Rio T."/>
            <person name="Nolan M."/>
            <person name="Lucas S."/>
            <person name="Tice H."/>
            <person name="Cheng J.F."/>
            <person name="Han C."/>
            <person name="Detter J.C."/>
            <person name="Bruce D."/>
            <person name="Goodwin L."/>
            <person name="Pitluck S."/>
            <person name="Pati A."/>
            <person name="Liolios K."/>
            <person name="Ivanova N."/>
            <person name="Mavromatis K."/>
            <person name="Mikhailova N."/>
            <person name="Chen A."/>
            <person name="Palaniappan K."/>
            <person name="Land M."/>
            <person name="Hauser L."/>
            <person name="Chang Y.J."/>
            <person name="Jeffries C.D."/>
            <person name="Brettin T."/>
            <person name="Goker M."/>
            <person name="Beck B."/>
            <person name="Bristow J."/>
            <person name="Eisen J.A."/>
            <person name="Markowitz V."/>
            <person name="Hugenholtz P."/>
            <person name="Kyrpides N.C."/>
            <person name="Klenk H.P."/>
            <person name="Chen F."/>
        </authorList>
    </citation>
    <scope>NUCLEOTIDE SEQUENCE [LARGE SCALE GENOMIC DNA]</scope>
    <source>
        <strain evidence="2">ATCC 33386 / NCTC 11300</strain>
    </source>
</reference>
<proteinExistence type="predicted"/>
<name>D1ALP0_SEBTE</name>
<dbReference type="KEGG" id="str:Sterm_2530"/>
<dbReference type="eggNOG" id="COG3935">
    <property type="taxonomic scope" value="Bacteria"/>
</dbReference>
<protein>
    <recommendedName>
        <fullName evidence="3">Helix-turn-helix domain-containing protein</fullName>
    </recommendedName>
</protein>
<dbReference type="EMBL" id="CP001739">
    <property type="protein sequence ID" value="ACZ09383.1"/>
    <property type="molecule type" value="Genomic_DNA"/>
</dbReference>
<dbReference type="AlphaFoldDB" id="D1ALP0"/>
<gene>
    <name evidence="1" type="ordered locus">Sterm_2530</name>
</gene>
<dbReference type="Proteomes" id="UP000000845">
    <property type="component" value="Chromosome"/>
</dbReference>
<accession>D1ALP0</accession>